<dbReference type="PRINTS" id="PR00420">
    <property type="entry name" value="RNGMNOXGNASE"/>
</dbReference>
<evidence type="ECO:0000259" key="6">
    <source>
        <dbReference type="Pfam" id="PF01494"/>
    </source>
</evidence>
<dbReference type="AlphaFoldDB" id="A0A5B0KXK7"/>
<dbReference type="GO" id="GO:0071949">
    <property type="term" value="F:FAD binding"/>
    <property type="evidence" value="ECO:0007669"/>
    <property type="project" value="InterPro"/>
</dbReference>
<gene>
    <name evidence="7" type="ORF">FH063_003628</name>
</gene>
<protein>
    <recommendedName>
        <fullName evidence="6">FAD-binding domain-containing protein</fullName>
    </recommendedName>
</protein>
<dbReference type="EMBL" id="VEWN01000003">
    <property type="protein sequence ID" value="KAA1056755.1"/>
    <property type="molecule type" value="Genomic_DNA"/>
</dbReference>
<organism evidence="7 8">
    <name type="scientific">Azospirillum argentinense</name>
    <dbReference type="NCBI Taxonomy" id="2970906"/>
    <lineage>
        <taxon>Bacteria</taxon>
        <taxon>Pseudomonadati</taxon>
        <taxon>Pseudomonadota</taxon>
        <taxon>Alphaproteobacteria</taxon>
        <taxon>Rhodospirillales</taxon>
        <taxon>Azospirillaceae</taxon>
        <taxon>Azospirillum</taxon>
    </lineage>
</organism>
<dbReference type="Pfam" id="PF01494">
    <property type="entry name" value="FAD_binding_3"/>
    <property type="match status" value="1"/>
</dbReference>
<evidence type="ECO:0000256" key="3">
    <source>
        <dbReference type="ARBA" id="ARBA00022827"/>
    </source>
</evidence>
<feature type="domain" description="FAD-binding" evidence="6">
    <location>
        <begin position="28"/>
        <end position="364"/>
    </location>
</feature>
<comment type="caution">
    <text evidence="7">The sequence shown here is derived from an EMBL/GenBank/DDBJ whole genome shotgun (WGS) entry which is preliminary data.</text>
</comment>
<reference evidence="7 8" key="1">
    <citation type="submission" date="2019-07" db="EMBL/GenBank/DDBJ databases">
        <title>Genome sequencing of the stress-tolerant strain Azospirillum brasilense Az19.</title>
        <authorList>
            <person name="Maroniche G.A."/>
            <person name="Garcia J.E."/>
            <person name="Pagnussat L."/>
            <person name="Amenta M."/>
            <person name="Creus C.M."/>
        </authorList>
    </citation>
    <scope>NUCLEOTIDE SEQUENCE [LARGE SCALE GENOMIC DNA]</scope>
    <source>
        <strain evidence="7 8">Az19</strain>
    </source>
</reference>
<dbReference type="Gene3D" id="3.50.50.60">
    <property type="entry name" value="FAD/NAD(P)-binding domain"/>
    <property type="match status" value="1"/>
</dbReference>
<dbReference type="PANTHER" id="PTHR13789:SF318">
    <property type="entry name" value="GERANYLGERANYL DIPHOSPHATE REDUCTASE"/>
    <property type="match status" value="1"/>
</dbReference>
<accession>A0A5B0KXK7</accession>
<dbReference type="InterPro" id="IPR002938">
    <property type="entry name" value="FAD-bd"/>
</dbReference>
<dbReference type="SUPFAM" id="SSF51905">
    <property type="entry name" value="FAD/NAD(P)-binding domain"/>
    <property type="match status" value="1"/>
</dbReference>
<dbReference type="PANTHER" id="PTHR13789">
    <property type="entry name" value="MONOOXYGENASE"/>
    <property type="match status" value="1"/>
</dbReference>
<evidence type="ECO:0000313" key="7">
    <source>
        <dbReference type="EMBL" id="KAA1056755.1"/>
    </source>
</evidence>
<evidence type="ECO:0000313" key="8">
    <source>
        <dbReference type="Proteomes" id="UP000325333"/>
    </source>
</evidence>
<evidence type="ECO:0000256" key="2">
    <source>
        <dbReference type="ARBA" id="ARBA00022630"/>
    </source>
</evidence>
<proteinExistence type="predicted"/>
<sequence>MSRIIKRTTDQFSVAVLQEARVRTNMRIGIVGGGIGGVALAGSLLQRGFEVRLFERAPGFGEIGAGIQMTPNAVKVIKSLGLLDKMLAAGFLPQSLVGRNWRSGRESFRTPLIETCPVLYDAPFIHIHRADLHAILASLVPDSVANFGVSCTGVRQDKSTAVASFSDGSEFEADLIVGADGVRSVVRSALFGPEAPRFTGHMCYRAVVPTGGVVDYVSPDASFWFGPHSHVVTYYVRGGKAVNIVAVAETKEWVEESWNAPSSKEEMLGAFRGWHRNVETLFSKVDQVYKWGLFDRDPMTSWSKGRITLMGDAAHPMLPFLSQGAAMAIEDAYVLAESLKGHGSDVASALRDYEAERLPRTSRVQLEARERGRTYHLPSPLAQAKRDFMYWLRGLFNPQATGIQANWVYQYDARAFRPNLSDKPRLVA</sequence>
<evidence type="ECO:0000256" key="5">
    <source>
        <dbReference type="ARBA" id="ARBA00023033"/>
    </source>
</evidence>
<keyword evidence="4" id="KW-0560">Oxidoreductase</keyword>
<dbReference type="GO" id="GO:0004497">
    <property type="term" value="F:monooxygenase activity"/>
    <property type="evidence" value="ECO:0007669"/>
    <property type="project" value="UniProtKB-KW"/>
</dbReference>
<keyword evidence="3" id="KW-0274">FAD</keyword>
<evidence type="ECO:0000256" key="1">
    <source>
        <dbReference type="ARBA" id="ARBA00001974"/>
    </source>
</evidence>
<dbReference type="InterPro" id="IPR036188">
    <property type="entry name" value="FAD/NAD-bd_sf"/>
</dbReference>
<keyword evidence="5" id="KW-0503">Monooxygenase</keyword>
<comment type="cofactor">
    <cofactor evidence="1">
        <name>FAD</name>
        <dbReference type="ChEBI" id="CHEBI:57692"/>
    </cofactor>
</comment>
<dbReference type="InterPro" id="IPR050493">
    <property type="entry name" value="FAD-dep_Monooxygenase_BioMet"/>
</dbReference>
<dbReference type="Proteomes" id="UP000325333">
    <property type="component" value="Unassembled WGS sequence"/>
</dbReference>
<name>A0A5B0KXK7_9PROT</name>
<keyword evidence="2" id="KW-0285">Flavoprotein</keyword>
<dbReference type="SUPFAM" id="SSF54373">
    <property type="entry name" value="FAD-linked reductases, C-terminal domain"/>
    <property type="match status" value="1"/>
</dbReference>
<evidence type="ECO:0000256" key="4">
    <source>
        <dbReference type="ARBA" id="ARBA00023002"/>
    </source>
</evidence>